<evidence type="ECO:0000256" key="1">
    <source>
        <dbReference type="ARBA" id="ARBA00022801"/>
    </source>
</evidence>
<dbReference type="PANTHER" id="PTHR42776">
    <property type="entry name" value="SERINE PEPTIDASE S9 FAMILY MEMBER"/>
    <property type="match status" value="1"/>
</dbReference>
<evidence type="ECO:0000256" key="2">
    <source>
        <dbReference type="ARBA" id="ARBA00022825"/>
    </source>
</evidence>
<gene>
    <name evidence="4" type="ORF">FJY75_07475</name>
</gene>
<accession>A0A937XB67</accession>
<dbReference type="SUPFAM" id="SSF82171">
    <property type="entry name" value="DPP6 N-terminal domain-like"/>
    <property type="match status" value="1"/>
</dbReference>
<evidence type="ECO:0000313" key="4">
    <source>
        <dbReference type="EMBL" id="MBM3317677.1"/>
    </source>
</evidence>
<keyword evidence="1" id="KW-0378">Hydrolase</keyword>
<dbReference type="SUPFAM" id="SSF53474">
    <property type="entry name" value="alpha/beta-Hydrolases"/>
    <property type="match status" value="1"/>
</dbReference>
<evidence type="ECO:0000313" key="5">
    <source>
        <dbReference type="Proteomes" id="UP000748308"/>
    </source>
</evidence>
<dbReference type="Gene3D" id="3.40.50.1820">
    <property type="entry name" value="alpha/beta hydrolase"/>
    <property type="match status" value="1"/>
</dbReference>
<dbReference type="InterPro" id="IPR029058">
    <property type="entry name" value="AB_hydrolase_fold"/>
</dbReference>
<dbReference type="Pfam" id="PF00326">
    <property type="entry name" value="Peptidase_S9"/>
    <property type="match status" value="1"/>
</dbReference>
<keyword evidence="2" id="KW-0720">Serine protease</keyword>
<dbReference type="Proteomes" id="UP000748308">
    <property type="component" value="Unassembled WGS sequence"/>
</dbReference>
<sequence>MPRRRRITAQDLLDLRIPTAAALSPDGASIAYALKTADARGNRYRSHLHLVPARGGRPRRLTRGDGLDAEPCWSPDGRHLAFVSRRADEIPQIWVLPMSGGEAWPLTRLAGGGVRDLRWAPNGRAILFLHRRDPRVDPERRKLRPTARYITRLRYKLDGEGFWPADAWHIYKAAFPSGRVTQLTRGESDDAGAAWSPDGRSVAFTSNRRPDAELDVDNSDLFVVSADGRDLRRLTRRYGPVAAPAWSLDGRHLYYIGHYGGRGEWLRHPRHVYRISARGGAPRDLTPALDQWPSNHVLSDTANSSAEVILPFREGRGERLAILVNECGACTLHSLPAEGGPLRLEFGGRVNVLGVSLRPADGRAAVAAATMQDAGDLYTLTLGRGEPPRRLTRLNAPLFGRLALTEPEERMFTGRGNGGAAIHGWILKPPGLRAGRRYPLVLNIHGGPMAQFGYTFFHEMHFLAAQGYVVVYANPRGSSGYGLRFMNCIENRWGQLDYADLMMVADVAAGLPYVDRRRMAVMGGSYGGFMTTWIVGRTNRFRTAITERQVGNMLTQAGASDLGFYRFYARGAAPWERPGDYLRDSPNLYAARTRTPLLIIHSDQDLRCPIAQSEELFTYLRVQGKPVEMLRFEGESHGLSRGGRPQNRLERLRRIREWLARTL</sequence>
<dbReference type="GO" id="GO:0006508">
    <property type="term" value="P:proteolysis"/>
    <property type="evidence" value="ECO:0007669"/>
    <property type="project" value="InterPro"/>
</dbReference>
<dbReference type="InterPro" id="IPR011659">
    <property type="entry name" value="WD40"/>
</dbReference>
<dbReference type="Gene3D" id="2.120.10.30">
    <property type="entry name" value="TolB, C-terminal domain"/>
    <property type="match status" value="2"/>
</dbReference>
<dbReference type="AlphaFoldDB" id="A0A937XB67"/>
<dbReference type="PANTHER" id="PTHR42776:SF27">
    <property type="entry name" value="DIPEPTIDYL PEPTIDASE FAMILY MEMBER 6"/>
    <property type="match status" value="1"/>
</dbReference>
<dbReference type="EMBL" id="VGIY01000165">
    <property type="protein sequence ID" value="MBM3317677.1"/>
    <property type="molecule type" value="Genomic_DNA"/>
</dbReference>
<dbReference type="InterPro" id="IPR011042">
    <property type="entry name" value="6-blade_b-propeller_TolB-like"/>
</dbReference>
<name>A0A937XB67_UNCEI</name>
<dbReference type="GO" id="GO:0004252">
    <property type="term" value="F:serine-type endopeptidase activity"/>
    <property type="evidence" value="ECO:0007669"/>
    <property type="project" value="TreeGrafter"/>
</dbReference>
<protein>
    <submittedName>
        <fullName evidence="4">S9 family peptidase</fullName>
    </submittedName>
</protein>
<organism evidence="4 5">
    <name type="scientific">Eiseniibacteriota bacterium</name>
    <dbReference type="NCBI Taxonomy" id="2212470"/>
    <lineage>
        <taxon>Bacteria</taxon>
        <taxon>Candidatus Eiseniibacteriota</taxon>
    </lineage>
</organism>
<keyword evidence="2" id="KW-0645">Protease</keyword>
<evidence type="ECO:0000259" key="3">
    <source>
        <dbReference type="Pfam" id="PF00326"/>
    </source>
</evidence>
<dbReference type="Pfam" id="PF07676">
    <property type="entry name" value="PD40"/>
    <property type="match status" value="3"/>
</dbReference>
<feature type="domain" description="Peptidase S9 prolyl oligopeptidase catalytic" evidence="3">
    <location>
        <begin position="455"/>
        <end position="663"/>
    </location>
</feature>
<proteinExistence type="predicted"/>
<reference evidence="4" key="1">
    <citation type="submission" date="2019-03" db="EMBL/GenBank/DDBJ databases">
        <title>Lake Tanganyika Metagenome-Assembled Genomes (MAGs).</title>
        <authorList>
            <person name="Tran P."/>
        </authorList>
    </citation>
    <scope>NUCLEOTIDE SEQUENCE</scope>
    <source>
        <strain evidence="4">M_DeepCast_400m_m2_100</strain>
    </source>
</reference>
<comment type="caution">
    <text evidence="4">The sequence shown here is derived from an EMBL/GenBank/DDBJ whole genome shotgun (WGS) entry which is preliminary data.</text>
</comment>
<dbReference type="InterPro" id="IPR001375">
    <property type="entry name" value="Peptidase_S9_cat"/>
</dbReference>